<gene>
    <name evidence="2" type="ORF">GCM10009838_73000</name>
</gene>
<sequence>MDVNLWRRALRSTALAQIRYIRPVAPGAARHLVAQVYADVERDFGVLAPPVALHSPAPELMAAVWLVLRESAVADGRAARATKEALAAAVSGANTCPYCVTVHGAALDSLIRSRGRGKDSAAIADGEFERIGDPGIRATAEWGRAAAVRETADHRTGHHAQPPFPPEQVPELLGVALVFHYLNRVVNVFLPEVPMPDRAPRGMLRLVAHVLGGRIRSAADRSHPAGVSLSLLPDAPLPADLAWAGDNPTVAGALARAAATIDKAGEAAVPESVRTLVHARLRDWDGRPPGLDRSWLHKAVEVLPAADRPAGRLALLVALASWQIDAAVVEDYRVAAPADKTLVELTAWAALTAARAVVAWSPAAWTPTVPES</sequence>
<dbReference type="InterPro" id="IPR004675">
    <property type="entry name" value="AhpD_core"/>
</dbReference>
<reference evidence="2 3" key="1">
    <citation type="journal article" date="2019" name="Int. J. Syst. Evol. Microbiol.">
        <title>The Global Catalogue of Microorganisms (GCM) 10K type strain sequencing project: providing services to taxonomists for standard genome sequencing and annotation.</title>
        <authorList>
            <consortium name="The Broad Institute Genomics Platform"/>
            <consortium name="The Broad Institute Genome Sequencing Center for Infectious Disease"/>
            <person name="Wu L."/>
            <person name="Ma J."/>
        </authorList>
    </citation>
    <scope>NUCLEOTIDE SEQUENCE [LARGE SCALE GENOMIC DNA]</scope>
    <source>
        <strain evidence="2 3">JCM 16013</strain>
    </source>
</reference>
<evidence type="ECO:0000313" key="2">
    <source>
        <dbReference type="EMBL" id="GAA1997162.1"/>
    </source>
</evidence>
<proteinExistence type="predicted"/>
<dbReference type="InterPro" id="IPR029032">
    <property type="entry name" value="AhpD-like"/>
</dbReference>
<comment type="caution">
    <text evidence="2">The sequence shown here is derived from an EMBL/GenBank/DDBJ whole genome shotgun (WGS) entry which is preliminary data.</text>
</comment>
<organism evidence="2 3">
    <name type="scientific">Catenulispora subtropica</name>
    <dbReference type="NCBI Taxonomy" id="450798"/>
    <lineage>
        <taxon>Bacteria</taxon>
        <taxon>Bacillati</taxon>
        <taxon>Actinomycetota</taxon>
        <taxon>Actinomycetes</taxon>
        <taxon>Catenulisporales</taxon>
        <taxon>Catenulisporaceae</taxon>
        <taxon>Catenulispora</taxon>
    </lineage>
</organism>
<dbReference type="Pfam" id="PF02627">
    <property type="entry name" value="CMD"/>
    <property type="match status" value="1"/>
</dbReference>
<feature type="domain" description="Carboxymuconolactone decarboxylase-like" evidence="1">
    <location>
        <begin position="62"/>
        <end position="106"/>
    </location>
</feature>
<accession>A0ABN2T2E2</accession>
<keyword evidence="3" id="KW-1185">Reference proteome</keyword>
<dbReference type="SUPFAM" id="SSF69118">
    <property type="entry name" value="AhpD-like"/>
    <property type="match status" value="1"/>
</dbReference>
<dbReference type="InterPro" id="IPR003779">
    <property type="entry name" value="CMD-like"/>
</dbReference>
<dbReference type="RefSeq" id="WP_344661750.1">
    <property type="nucleotide sequence ID" value="NZ_BAAAQM010000059.1"/>
</dbReference>
<protein>
    <submittedName>
        <fullName evidence="2">Carboxymuconolactone decarboxylase family protein</fullName>
    </submittedName>
</protein>
<dbReference type="Proteomes" id="UP001499854">
    <property type="component" value="Unassembled WGS sequence"/>
</dbReference>
<dbReference type="Gene3D" id="1.20.1290.10">
    <property type="entry name" value="AhpD-like"/>
    <property type="match status" value="1"/>
</dbReference>
<evidence type="ECO:0000313" key="3">
    <source>
        <dbReference type="Proteomes" id="UP001499854"/>
    </source>
</evidence>
<dbReference type="EMBL" id="BAAAQM010000059">
    <property type="protein sequence ID" value="GAA1997162.1"/>
    <property type="molecule type" value="Genomic_DNA"/>
</dbReference>
<dbReference type="NCBIfam" id="TIGR00778">
    <property type="entry name" value="ahpD_dom"/>
    <property type="match status" value="1"/>
</dbReference>
<evidence type="ECO:0000259" key="1">
    <source>
        <dbReference type="Pfam" id="PF02627"/>
    </source>
</evidence>
<name>A0ABN2T2E2_9ACTN</name>